<dbReference type="EMBL" id="CP035758">
    <property type="protein sequence ID" value="QBD74552.1"/>
    <property type="molecule type" value="Genomic_DNA"/>
</dbReference>
<evidence type="ECO:0000259" key="1">
    <source>
        <dbReference type="Pfam" id="PF01996"/>
    </source>
</evidence>
<keyword evidence="2" id="KW-0436">Ligase</keyword>
<organism evidence="2 3">
    <name type="scientific">Ktedonosporobacter rubrisoli</name>
    <dbReference type="NCBI Taxonomy" id="2509675"/>
    <lineage>
        <taxon>Bacteria</taxon>
        <taxon>Bacillati</taxon>
        <taxon>Chloroflexota</taxon>
        <taxon>Ktedonobacteria</taxon>
        <taxon>Ktedonobacterales</taxon>
        <taxon>Ktedonosporobacteraceae</taxon>
        <taxon>Ktedonosporobacter</taxon>
    </lineage>
</organism>
<dbReference type="PANTHER" id="PTHR47917:SF1">
    <property type="entry name" value="COENZYME F420:L-GLUTAMATE LIGASE"/>
    <property type="match status" value="1"/>
</dbReference>
<dbReference type="Proteomes" id="UP000290365">
    <property type="component" value="Chromosome"/>
</dbReference>
<dbReference type="RefSeq" id="WP_129885151.1">
    <property type="nucleotide sequence ID" value="NZ_CP035758.1"/>
</dbReference>
<evidence type="ECO:0000313" key="3">
    <source>
        <dbReference type="Proteomes" id="UP000290365"/>
    </source>
</evidence>
<feature type="domain" description="Coenzyme F420:L-glutamate ligase-like" evidence="1">
    <location>
        <begin position="14"/>
        <end position="204"/>
    </location>
</feature>
<dbReference type="GO" id="GO:0052618">
    <property type="term" value="F:coenzyme F420-0:L-glutamate ligase activity"/>
    <property type="evidence" value="ECO:0007669"/>
    <property type="project" value="TreeGrafter"/>
</dbReference>
<evidence type="ECO:0000313" key="2">
    <source>
        <dbReference type="EMBL" id="QBD74552.1"/>
    </source>
</evidence>
<dbReference type="PANTHER" id="PTHR47917">
    <property type="match status" value="1"/>
</dbReference>
<keyword evidence="3" id="KW-1185">Reference proteome</keyword>
<gene>
    <name evidence="2" type="ORF">EPA93_00505</name>
</gene>
<reference evidence="2 3" key="1">
    <citation type="submission" date="2019-01" db="EMBL/GenBank/DDBJ databases">
        <title>Ktedonosporobacter rubrisoli SCAWS-G2.</title>
        <authorList>
            <person name="Huang Y."/>
            <person name="Yan B."/>
        </authorList>
    </citation>
    <scope>NUCLEOTIDE SEQUENCE [LARGE SCALE GENOMIC DNA]</scope>
    <source>
        <strain evidence="2 3">SCAWS-G2</strain>
    </source>
</reference>
<name>A0A4P6JI22_KTERU</name>
<accession>A0A4P6JI22</accession>
<sequence length="250" mass="27785">MQVTPVKTEKITVQNRDLFAILDKYVPSLKEKSVVAISSKIVAISEGRVVRLDEAIKADLVAREADYILPPEHSKYNYTLTIKENILIPAAGIDESNGDGYYILWPRNAQKTANELRAYFRQRFSLHEVGIVITDSKTTPLRLGTTGVALAHSGFRALNDYRSQPDIFGRNMKVTVSNIMEALAAAAVLTMGEGSEQTPLAIIEDIPHIQFRQADPSQDELAEIHIEPEDDLYAPLLAGVPWVRGKKTKD</sequence>
<dbReference type="Pfam" id="PF01996">
    <property type="entry name" value="F420_ligase"/>
    <property type="match status" value="1"/>
</dbReference>
<dbReference type="KEGG" id="kbs:EPA93_00505"/>
<proteinExistence type="predicted"/>
<protein>
    <submittedName>
        <fullName evidence="2">Putative folate metabolism gamma-glutamate ligase</fullName>
    </submittedName>
</protein>
<dbReference type="InterPro" id="IPR002847">
    <property type="entry name" value="F420-0_gamma-glut_ligase-dom"/>
</dbReference>
<dbReference type="SUPFAM" id="SSF144010">
    <property type="entry name" value="CofE-like"/>
    <property type="match status" value="1"/>
</dbReference>
<dbReference type="AlphaFoldDB" id="A0A4P6JI22"/>
<dbReference type="Gene3D" id="3.30.1330.100">
    <property type="entry name" value="CofE-like"/>
    <property type="match status" value="1"/>
</dbReference>
<dbReference type="OrthoDB" id="9788295at2"/>